<dbReference type="InterPro" id="IPR012549">
    <property type="entry name" value="EptA-like_N"/>
</dbReference>
<dbReference type="Pfam" id="PF00884">
    <property type="entry name" value="Sulfatase"/>
    <property type="match status" value="1"/>
</dbReference>
<dbReference type="SUPFAM" id="SSF53649">
    <property type="entry name" value="Alkaline phosphatase-like"/>
    <property type="match status" value="1"/>
</dbReference>
<dbReference type="Gene3D" id="3.40.720.10">
    <property type="entry name" value="Alkaline Phosphatase, subunit A"/>
    <property type="match status" value="1"/>
</dbReference>
<feature type="domain" description="Phosphoethanolamine transferase N-terminal" evidence="10">
    <location>
        <begin position="60"/>
        <end position="207"/>
    </location>
</feature>
<dbReference type="InterPro" id="IPR017850">
    <property type="entry name" value="Alkaline_phosphatase_core_sf"/>
</dbReference>
<evidence type="ECO:0000256" key="2">
    <source>
        <dbReference type="ARBA" id="ARBA00022475"/>
    </source>
</evidence>
<dbReference type="RefSeq" id="WP_124574104.1">
    <property type="nucleotide sequence ID" value="NZ_JBHTBU010000001.1"/>
</dbReference>
<evidence type="ECO:0000313" key="11">
    <source>
        <dbReference type="EMBL" id="MFC7287418.1"/>
    </source>
</evidence>
<organism evidence="11 12">
    <name type="scientific">Herminiimonas glaciei</name>
    <dbReference type="NCBI Taxonomy" id="523788"/>
    <lineage>
        <taxon>Bacteria</taxon>
        <taxon>Pseudomonadati</taxon>
        <taxon>Pseudomonadota</taxon>
        <taxon>Betaproteobacteria</taxon>
        <taxon>Burkholderiales</taxon>
        <taxon>Oxalobacteraceae</taxon>
        <taxon>Herminiimonas</taxon>
    </lineage>
</organism>
<evidence type="ECO:0000256" key="1">
    <source>
        <dbReference type="ARBA" id="ARBA00004429"/>
    </source>
</evidence>
<protein>
    <submittedName>
        <fullName evidence="11">Phosphoethanolamine transferase</fullName>
        <ecNumber evidence="11">2.7.-.-</ecNumber>
    </submittedName>
</protein>
<keyword evidence="7 8" id="KW-0472">Membrane</keyword>
<dbReference type="EC" id="2.7.-.-" evidence="11"/>
<dbReference type="Proteomes" id="UP001596542">
    <property type="component" value="Unassembled WGS sequence"/>
</dbReference>
<keyword evidence="3" id="KW-0997">Cell inner membrane</keyword>
<dbReference type="PANTHER" id="PTHR30443">
    <property type="entry name" value="INNER MEMBRANE PROTEIN"/>
    <property type="match status" value="1"/>
</dbReference>
<name>A0ABW2I8T7_9BURK</name>
<accession>A0ABW2I8T7</accession>
<dbReference type="Pfam" id="PF08019">
    <property type="entry name" value="EptA_B_N"/>
    <property type="match status" value="1"/>
</dbReference>
<evidence type="ECO:0000256" key="3">
    <source>
        <dbReference type="ARBA" id="ARBA00022519"/>
    </source>
</evidence>
<evidence type="ECO:0000256" key="6">
    <source>
        <dbReference type="ARBA" id="ARBA00022989"/>
    </source>
</evidence>
<feature type="transmembrane region" description="Helical" evidence="8">
    <location>
        <begin position="12"/>
        <end position="32"/>
    </location>
</feature>
<evidence type="ECO:0000256" key="8">
    <source>
        <dbReference type="SAM" id="Phobius"/>
    </source>
</evidence>
<dbReference type="CDD" id="cd16017">
    <property type="entry name" value="LptA"/>
    <property type="match status" value="1"/>
</dbReference>
<dbReference type="InterPro" id="IPR040423">
    <property type="entry name" value="PEA_transferase"/>
</dbReference>
<feature type="transmembrane region" description="Helical" evidence="8">
    <location>
        <begin position="44"/>
        <end position="69"/>
    </location>
</feature>
<dbReference type="PANTHER" id="PTHR30443:SF0">
    <property type="entry name" value="PHOSPHOETHANOLAMINE TRANSFERASE EPTA"/>
    <property type="match status" value="1"/>
</dbReference>
<feature type="transmembrane region" description="Helical" evidence="8">
    <location>
        <begin position="119"/>
        <end position="139"/>
    </location>
</feature>
<evidence type="ECO:0000256" key="5">
    <source>
        <dbReference type="ARBA" id="ARBA00022692"/>
    </source>
</evidence>
<comment type="subcellular location">
    <subcellularLocation>
        <location evidence="1">Cell inner membrane</location>
        <topology evidence="1">Multi-pass membrane protein</topology>
    </subcellularLocation>
</comment>
<evidence type="ECO:0000259" key="9">
    <source>
        <dbReference type="Pfam" id="PF00884"/>
    </source>
</evidence>
<feature type="transmembrane region" description="Helical" evidence="8">
    <location>
        <begin position="76"/>
        <end position="99"/>
    </location>
</feature>
<dbReference type="GO" id="GO:0016740">
    <property type="term" value="F:transferase activity"/>
    <property type="evidence" value="ECO:0007669"/>
    <property type="project" value="UniProtKB-KW"/>
</dbReference>
<comment type="caution">
    <text evidence="11">The sequence shown here is derived from an EMBL/GenBank/DDBJ whole genome shotgun (WGS) entry which is preliminary data.</text>
</comment>
<proteinExistence type="predicted"/>
<sequence>MPANKLLKSYPDILFASATAIVLVALCNWQFWTTLTKNMSLSGFSGAAFIFSLLLLFTWLYAVLLLLIPGRTAMRLLGVTLIIVASSSAYFVDNFGIGIDLEMFRNVAQTDSTEAFGLLNVRLLAYILVFGFAPAWVLWKIKFQPISFRRYALQRIVFIWIGAIFVLVAILPQSGKFATFLREQKSVRYMMNPGNLMYAAWNYARHEARPSDSAVTDIDGNTHRVISTSSSKPLLIFLVIGETARAVDFQLMGHSRQTNPKLSAISNLYRFTNMTSCGTSTAVSLPCIFSGLGREDFDVVNERNRTNLLDTLSKNGIAVEWRDNNSGCKGICVRVKTVVMQPQMAPSLCEQDYCHDEILLTGLSESITQQSTDQLMVLHKIGSHGPAYWRRYPAAFEVFKPACRTTDLGACSLDEIHNAYDNTILYTDHVLSQMISMLQGLSDKYDTVFLYVSDHGESLGENGLFLHGAPYYFAPDVQKNIPLLLWMSEGYRSRMAVDANCMKSLQTKSFSHDNIYHTILGMTEIENAVYTPKLDMLRQCRRL</sequence>
<dbReference type="InterPro" id="IPR000917">
    <property type="entry name" value="Sulfatase_N"/>
</dbReference>
<gene>
    <name evidence="11" type="ORF">ACFQPC_05145</name>
</gene>
<feature type="domain" description="Sulfatase N-terminal" evidence="9">
    <location>
        <begin position="236"/>
        <end position="524"/>
    </location>
</feature>
<feature type="transmembrane region" description="Helical" evidence="8">
    <location>
        <begin position="151"/>
        <end position="171"/>
    </location>
</feature>
<reference evidence="12" key="1">
    <citation type="journal article" date="2019" name="Int. J. Syst. Evol. Microbiol.">
        <title>The Global Catalogue of Microorganisms (GCM) 10K type strain sequencing project: providing services to taxonomists for standard genome sequencing and annotation.</title>
        <authorList>
            <consortium name="The Broad Institute Genomics Platform"/>
            <consortium name="The Broad Institute Genome Sequencing Center for Infectious Disease"/>
            <person name="Wu L."/>
            <person name="Ma J."/>
        </authorList>
    </citation>
    <scope>NUCLEOTIDE SEQUENCE [LARGE SCALE GENOMIC DNA]</scope>
    <source>
        <strain evidence="12">KACC 12508</strain>
    </source>
</reference>
<evidence type="ECO:0000259" key="10">
    <source>
        <dbReference type="Pfam" id="PF08019"/>
    </source>
</evidence>
<keyword evidence="4 11" id="KW-0808">Transferase</keyword>
<keyword evidence="2" id="KW-1003">Cell membrane</keyword>
<evidence type="ECO:0000256" key="4">
    <source>
        <dbReference type="ARBA" id="ARBA00022679"/>
    </source>
</evidence>
<keyword evidence="6 8" id="KW-1133">Transmembrane helix</keyword>
<keyword evidence="5 8" id="KW-0812">Transmembrane</keyword>
<evidence type="ECO:0000256" key="7">
    <source>
        <dbReference type="ARBA" id="ARBA00023136"/>
    </source>
</evidence>
<dbReference type="InterPro" id="IPR058130">
    <property type="entry name" value="PEA_transf_C"/>
</dbReference>
<dbReference type="EMBL" id="JBHTBU010000001">
    <property type="protein sequence ID" value="MFC7287418.1"/>
    <property type="molecule type" value="Genomic_DNA"/>
</dbReference>
<evidence type="ECO:0000313" key="12">
    <source>
        <dbReference type="Proteomes" id="UP001596542"/>
    </source>
</evidence>
<keyword evidence="12" id="KW-1185">Reference proteome</keyword>
<dbReference type="NCBIfam" id="NF028537">
    <property type="entry name" value="P_eth_NH2_trans"/>
    <property type="match status" value="1"/>
</dbReference>